<dbReference type="PANTHER" id="PTHR34796">
    <property type="entry name" value="EXPRESSED PROTEIN"/>
    <property type="match status" value="1"/>
</dbReference>
<dbReference type="InterPro" id="IPR005500">
    <property type="entry name" value="DUF309"/>
</dbReference>
<dbReference type="SUPFAM" id="SSF140663">
    <property type="entry name" value="TTHA0068-like"/>
    <property type="match status" value="1"/>
</dbReference>
<dbReference type="OrthoDB" id="270022at2157"/>
<dbReference type="EMBL" id="QKNY01000009">
    <property type="protein sequence ID" value="RJX43297.1"/>
    <property type="molecule type" value="Genomic_DNA"/>
</dbReference>
<dbReference type="RefSeq" id="WP_120102634.1">
    <property type="nucleotide sequence ID" value="NZ_QKNY01000009.1"/>
</dbReference>
<evidence type="ECO:0000313" key="1">
    <source>
        <dbReference type="EMBL" id="RJX43297.1"/>
    </source>
</evidence>
<organism evidence="1 2">
    <name type="scientific">Halonotius aquaticus</name>
    <dbReference type="NCBI Taxonomy" id="2216978"/>
    <lineage>
        <taxon>Archaea</taxon>
        <taxon>Methanobacteriati</taxon>
        <taxon>Methanobacteriota</taxon>
        <taxon>Stenosarchaea group</taxon>
        <taxon>Halobacteria</taxon>
        <taxon>Halobacteriales</taxon>
        <taxon>Haloferacaceae</taxon>
        <taxon>Halonotius</taxon>
    </lineage>
</organism>
<protein>
    <submittedName>
        <fullName evidence="1">DUF309 domain-containing protein</fullName>
    </submittedName>
</protein>
<comment type="caution">
    <text evidence="1">The sequence shown here is derived from an EMBL/GenBank/DDBJ whole genome shotgun (WGS) entry which is preliminary data.</text>
</comment>
<proteinExistence type="predicted"/>
<dbReference type="Pfam" id="PF03745">
    <property type="entry name" value="DUF309"/>
    <property type="match status" value="1"/>
</dbReference>
<dbReference type="Gene3D" id="1.10.3450.10">
    <property type="entry name" value="TTHA0068-like"/>
    <property type="match status" value="1"/>
</dbReference>
<accession>A0A3A6Q876</accession>
<reference evidence="1 2" key="1">
    <citation type="submission" date="2018-06" db="EMBL/GenBank/DDBJ databases">
        <title>Halonotius sp. F13-13 a new haloarchaeeon isolated from a solar saltern from Isla Cristina, Huelva, Spain.</title>
        <authorList>
            <person name="Duran-Viseras A."/>
            <person name="Sanchez-Porro C."/>
            <person name="Ventosa A."/>
        </authorList>
    </citation>
    <scope>NUCLEOTIDE SEQUENCE [LARGE SCALE GENOMIC DNA]</scope>
    <source>
        <strain evidence="1 2">F13-13</strain>
    </source>
</reference>
<dbReference type="AlphaFoldDB" id="A0A3A6Q876"/>
<evidence type="ECO:0000313" key="2">
    <source>
        <dbReference type="Proteomes" id="UP000276588"/>
    </source>
</evidence>
<name>A0A3A6Q876_9EURY</name>
<dbReference type="PANTHER" id="PTHR34796:SF1">
    <property type="entry name" value="EXPRESSED PROTEIN"/>
    <property type="match status" value="1"/>
</dbReference>
<sequence length="203" mass="22658">MDDALRAGLALYTAGDYHAAHEPWEAVWLELPAGDDKQLLQGLIQFTAAVYHARQRNWDGAVGLAERAQSYLTAVPTPYRGIDVDSVVAALRVLEADPERVEREAIPPLHYRGRELTAADLEIKGITTAASVVATEYEGYDSEVVETAIDYAREEATGSEAQFIRLLTSFVDDRDHRGIVYNRLRQNVERRQAKRDDVAGLFD</sequence>
<dbReference type="Proteomes" id="UP000276588">
    <property type="component" value="Unassembled WGS sequence"/>
</dbReference>
<keyword evidence="2" id="KW-1185">Reference proteome</keyword>
<gene>
    <name evidence="1" type="ORF">DM826_06740</name>
</gene>
<dbReference type="InterPro" id="IPR023203">
    <property type="entry name" value="TTHA0068_sf"/>
</dbReference>